<dbReference type="Proteomes" id="UP000316806">
    <property type="component" value="Chromosome"/>
</dbReference>
<sequence>MTSGQKLPQRVARDRPEPGPGVRSPPGHRRKAEENGLRQARDGGGRPDVLAHGQVMRIPGCVDA</sequence>
<proteinExistence type="predicted"/>
<protein>
    <submittedName>
        <fullName evidence="2">Uncharacterized protein</fullName>
    </submittedName>
</protein>
<dbReference type="EMBL" id="CP040916">
    <property type="protein sequence ID" value="QDQ10367.1"/>
    <property type="molecule type" value="Genomic_DNA"/>
</dbReference>
<organism evidence="2 3">
    <name type="scientific">Streptomyces spectabilis</name>
    <dbReference type="NCBI Taxonomy" id="68270"/>
    <lineage>
        <taxon>Bacteria</taxon>
        <taxon>Bacillati</taxon>
        <taxon>Actinomycetota</taxon>
        <taxon>Actinomycetes</taxon>
        <taxon>Kitasatosporales</taxon>
        <taxon>Streptomycetaceae</taxon>
        <taxon>Streptomyces</taxon>
    </lineage>
</organism>
<accession>A0A516R3X6</accession>
<gene>
    <name evidence="2" type="ORF">FH965_07150</name>
</gene>
<dbReference type="AlphaFoldDB" id="A0A516R3X6"/>
<feature type="compositionally biased region" description="Basic and acidic residues" evidence="1">
    <location>
        <begin position="31"/>
        <end position="45"/>
    </location>
</feature>
<feature type="region of interest" description="Disordered" evidence="1">
    <location>
        <begin position="1"/>
        <end position="51"/>
    </location>
</feature>
<evidence type="ECO:0000313" key="3">
    <source>
        <dbReference type="Proteomes" id="UP000316806"/>
    </source>
</evidence>
<evidence type="ECO:0000313" key="2">
    <source>
        <dbReference type="EMBL" id="QDQ10367.1"/>
    </source>
</evidence>
<reference evidence="2 3" key="1">
    <citation type="journal article" date="2019" name="J. Ind. Microbiol. Biotechnol.">
        <title>The complete genomic sequence of Streptomyces spectabilis NRRL-2792 and identification of secondary metabolite biosynthetic gene clusters.</title>
        <authorList>
            <person name="Sinha A."/>
            <person name="Phillips-Salemka S."/>
            <person name="Niraula T.A."/>
            <person name="Short K.A."/>
            <person name="Niraula N.P."/>
        </authorList>
    </citation>
    <scope>NUCLEOTIDE SEQUENCE [LARGE SCALE GENOMIC DNA]</scope>
    <source>
        <strain evidence="2 3">NRRL 2792</strain>
    </source>
</reference>
<evidence type="ECO:0000256" key="1">
    <source>
        <dbReference type="SAM" id="MobiDB-lite"/>
    </source>
</evidence>
<name>A0A516R3X6_STRST</name>